<proteinExistence type="predicted"/>
<feature type="compositionally biased region" description="Basic residues" evidence="1">
    <location>
        <begin position="29"/>
        <end position="54"/>
    </location>
</feature>
<evidence type="ECO:0000313" key="2">
    <source>
        <dbReference type="EMBL" id="CAA9363880.1"/>
    </source>
</evidence>
<reference evidence="2" key="1">
    <citation type="submission" date="2020-02" db="EMBL/GenBank/DDBJ databases">
        <authorList>
            <person name="Meier V. D."/>
        </authorList>
    </citation>
    <scope>NUCLEOTIDE SEQUENCE</scope>
    <source>
        <strain evidence="2">AVDCRST_MAG89</strain>
    </source>
</reference>
<sequence length="92" mass="10577">HLRKGDGVVRHGLRHEPPRGEAGRDPVLHHRLAPRHHHHRHAVPVRLRPRRHPGLLRQAALHPPYREPRGGPAVQGSRRRNLHVRDHPSADV</sequence>
<name>A0A6J4MQG3_9BACT</name>
<feature type="non-terminal residue" evidence="2">
    <location>
        <position position="92"/>
    </location>
</feature>
<dbReference type="AlphaFoldDB" id="A0A6J4MQG3"/>
<gene>
    <name evidence="2" type="ORF">AVDCRST_MAG89-3947</name>
</gene>
<feature type="non-terminal residue" evidence="2">
    <location>
        <position position="1"/>
    </location>
</feature>
<feature type="compositionally biased region" description="Basic and acidic residues" evidence="1">
    <location>
        <begin position="1"/>
        <end position="28"/>
    </location>
</feature>
<organism evidence="2">
    <name type="scientific">uncultured Gemmatimonadota bacterium</name>
    <dbReference type="NCBI Taxonomy" id="203437"/>
    <lineage>
        <taxon>Bacteria</taxon>
        <taxon>Pseudomonadati</taxon>
        <taxon>Gemmatimonadota</taxon>
        <taxon>environmental samples</taxon>
    </lineage>
</organism>
<protein>
    <submittedName>
        <fullName evidence="2">Uncharacterized protein</fullName>
    </submittedName>
</protein>
<dbReference type="EMBL" id="CADCTV010000828">
    <property type="protein sequence ID" value="CAA9363880.1"/>
    <property type="molecule type" value="Genomic_DNA"/>
</dbReference>
<accession>A0A6J4MQG3</accession>
<feature type="compositionally biased region" description="Basic and acidic residues" evidence="1">
    <location>
        <begin position="83"/>
        <end position="92"/>
    </location>
</feature>
<feature type="region of interest" description="Disordered" evidence="1">
    <location>
        <begin position="1"/>
        <end position="92"/>
    </location>
</feature>
<evidence type="ECO:0000256" key="1">
    <source>
        <dbReference type="SAM" id="MobiDB-lite"/>
    </source>
</evidence>